<name>X1NXA2_9ZZZZ</name>
<feature type="non-terminal residue" evidence="1">
    <location>
        <position position="1"/>
    </location>
</feature>
<accession>X1NXA2</accession>
<proteinExistence type="predicted"/>
<sequence length="37" mass="4174">IDNPLQEMLGPAANEETYLTQYDVICATDPFSSNRQK</sequence>
<evidence type="ECO:0000313" key="1">
    <source>
        <dbReference type="EMBL" id="GAI34841.1"/>
    </source>
</evidence>
<protein>
    <submittedName>
        <fullName evidence="1">Uncharacterized protein</fullName>
    </submittedName>
</protein>
<reference evidence="1" key="1">
    <citation type="journal article" date="2014" name="Front. Microbiol.">
        <title>High frequency of phylogenetically diverse reductive dehalogenase-homologous genes in deep subseafloor sedimentary metagenomes.</title>
        <authorList>
            <person name="Kawai M."/>
            <person name="Futagami T."/>
            <person name="Toyoda A."/>
            <person name="Takaki Y."/>
            <person name="Nishi S."/>
            <person name="Hori S."/>
            <person name="Arai W."/>
            <person name="Tsubouchi T."/>
            <person name="Morono Y."/>
            <person name="Uchiyama I."/>
            <person name="Ito T."/>
            <person name="Fujiyama A."/>
            <person name="Inagaki F."/>
            <person name="Takami H."/>
        </authorList>
    </citation>
    <scope>NUCLEOTIDE SEQUENCE</scope>
    <source>
        <strain evidence="1">Expedition CK06-06</strain>
    </source>
</reference>
<dbReference type="AlphaFoldDB" id="X1NXA2"/>
<organism evidence="1">
    <name type="scientific">marine sediment metagenome</name>
    <dbReference type="NCBI Taxonomy" id="412755"/>
    <lineage>
        <taxon>unclassified sequences</taxon>
        <taxon>metagenomes</taxon>
        <taxon>ecological metagenomes</taxon>
    </lineage>
</organism>
<dbReference type="EMBL" id="BARV01028543">
    <property type="protein sequence ID" value="GAI34841.1"/>
    <property type="molecule type" value="Genomic_DNA"/>
</dbReference>
<comment type="caution">
    <text evidence="1">The sequence shown here is derived from an EMBL/GenBank/DDBJ whole genome shotgun (WGS) entry which is preliminary data.</text>
</comment>
<gene>
    <name evidence="1" type="ORF">S06H3_45668</name>
</gene>